<sequence length="110" mass="12476">MEFSASTGISCCRNYSTASVANSFFGSAAVHSVYSCFSCNFWFKFSCYRRNLKLKKSRNCCGTEIKEEKVQQAVWDNTVSSRTKAAEAERRIEAAATASENQLKKQKFRR</sequence>
<evidence type="ECO:0000313" key="1">
    <source>
        <dbReference type="EMBL" id="KAI5675643.1"/>
    </source>
</evidence>
<reference evidence="2" key="1">
    <citation type="journal article" date="2023" name="Nat. Plants">
        <title>Single-cell RNA sequencing provides a high-resolution roadmap for understanding the multicellular compartmentation of specialized metabolism.</title>
        <authorList>
            <person name="Sun S."/>
            <person name="Shen X."/>
            <person name="Li Y."/>
            <person name="Li Y."/>
            <person name="Wang S."/>
            <person name="Li R."/>
            <person name="Zhang H."/>
            <person name="Shen G."/>
            <person name="Guo B."/>
            <person name="Wei J."/>
            <person name="Xu J."/>
            <person name="St-Pierre B."/>
            <person name="Chen S."/>
            <person name="Sun C."/>
        </authorList>
    </citation>
    <scope>NUCLEOTIDE SEQUENCE [LARGE SCALE GENOMIC DNA]</scope>
</reference>
<dbReference type="EMBL" id="CM044702">
    <property type="protein sequence ID" value="KAI5675643.1"/>
    <property type="molecule type" value="Genomic_DNA"/>
</dbReference>
<proteinExistence type="predicted"/>
<dbReference type="Proteomes" id="UP001060085">
    <property type="component" value="Linkage Group LG02"/>
</dbReference>
<keyword evidence="2" id="KW-1185">Reference proteome</keyword>
<accession>A0ACC0BSY2</accession>
<evidence type="ECO:0000313" key="2">
    <source>
        <dbReference type="Proteomes" id="UP001060085"/>
    </source>
</evidence>
<gene>
    <name evidence="1" type="ORF">M9H77_06593</name>
</gene>
<protein>
    <submittedName>
        <fullName evidence="1">Uncharacterized protein</fullName>
    </submittedName>
</protein>
<name>A0ACC0BSY2_CATRO</name>
<comment type="caution">
    <text evidence="1">The sequence shown here is derived from an EMBL/GenBank/DDBJ whole genome shotgun (WGS) entry which is preliminary data.</text>
</comment>
<organism evidence="1 2">
    <name type="scientific">Catharanthus roseus</name>
    <name type="common">Madagascar periwinkle</name>
    <name type="synonym">Vinca rosea</name>
    <dbReference type="NCBI Taxonomy" id="4058"/>
    <lineage>
        <taxon>Eukaryota</taxon>
        <taxon>Viridiplantae</taxon>
        <taxon>Streptophyta</taxon>
        <taxon>Embryophyta</taxon>
        <taxon>Tracheophyta</taxon>
        <taxon>Spermatophyta</taxon>
        <taxon>Magnoliopsida</taxon>
        <taxon>eudicotyledons</taxon>
        <taxon>Gunneridae</taxon>
        <taxon>Pentapetalae</taxon>
        <taxon>asterids</taxon>
        <taxon>lamiids</taxon>
        <taxon>Gentianales</taxon>
        <taxon>Apocynaceae</taxon>
        <taxon>Rauvolfioideae</taxon>
        <taxon>Vinceae</taxon>
        <taxon>Catharanthinae</taxon>
        <taxon>Catharanthus</taxon>
    </lineage>
</organism>